<dbReference type="InterPro" id="IPR033308">
    <property type="entry name" value="PGAP5/Cdc1/Ted1"/>
</dbReference>
<feature type="region of interest" description="Disordered" evidence="2">
    <location>
        <begin position="232"/>
        <end position="261"/>
    </location>
</feature>
<dbReference type="PANTHER" id="PTHR13315:SF4">
    <property type="entry name" value="METALLOPHOSPHOESTERASE, ISOFORM E"/>
    <property type="match status" value="1"/>
</dbReference>
<dbReference type="GO" id="GO:0006506">
    <property type="term" value="P:GPI anchor biosynthetic process"/>
    <property type="evidence" value="ECO:0007669"/>
    <property type="project" value="InterPro"/>
</dbReference>
<organism evidence="4 5">
    <name type="scientific">Lichtheimia ornata</name>
    <dbReference type="NCBI Taxonomy" id="688661"/>
    <lineage>
        <taxon>Eukaryota</taxon>
        <taxon>Fungi</taxon>
        <taxon>Fungi incertae sedis</taxon>
        <taxon>Mucoromycota</taxon>
        <taxon>Mucoromycotina</taxon>
        <taxon>Mucoromycetes</taxon>
        <taxon>Mucorales</taxon>
        <taxon>Lichtheimiaceae</taxon>
        <taxon>Lichtheimia</taxon>
    </lineage>
</organism>
<sequence>MWSANAVDSIMRSPRGYINLLRLAWLLALLYGEIYIFWSAARHCAPWPGKRQHVSNPLQLDRLLLVSDTQLKDAYSYNIIPDVFVRVIEFYSDLYQKRSYRYLEQQLYPQATVFLGNLIEGGRQWSDAGFEYHTARFHRLFSSSQPQYHMAGTHDIGFGDGIKSHEVNRFQNEFGSTSYTFQTTHYSAVIVDTLSLSSTLNLSTKETALNLNLPPQPRILFTHLPLYRHDKPCNVMDPSSSTTNRKDDRQYKKSLSPPPHHHEIIQEHKHQYQGMLDQELSKELMDWIQPVAVFSGSHHPYCHVKHGDVHEITVPPFNMGTNGGNGVVLVNLAENDRVAAKVCWMPDQVGIYVGYGCLWLGTLLALLLYHIVQHRKTMTRSWALLTSHDYEIGYKKKQRGEIVTNAYIQRLKRKWLVDFIRDVLEVGCTTAAMYVACLIVII</sequence>
<dbReference type="GO" id="GO:0005783">
    <property type="term" value="C:endoplasmic reticulum"/>
    <property type="evidence" value="ECO:0007669"/>
    <property type="project" value="TreeGrafter"/>
</dbReference>
<dbReference type="PANTHER" id="PTHR13315">
    <property type="entry name" value="METALLO PHOSPHOESTERASE RELATED"/>
    <property type="match status" value="1"/>
</dbReference>
<proteinExistence type="predicted"/>
<feature type="transmembrane region" description="Helical" evidence="3">
    <location>
        <begin position="352"/>
        <end position="372"/>
    </location>
</feature>
<dbReference type="AlphaFoldDB" id="A0AAD7V2A5"/>
<dbReference type="EMBL" id="JARTCD010000040">
    <property type="protein sequence ID" value="KAJ8656381.1"/>
    <property type="molecule type" value="Genomic_DNA"/>
</dbReference>
<evidence type="ECO:0000313" key="5">
    <source>
        <dbReference type="Proteomes" id="UP001234581"/>
    </source>
</evidence>
<evidence type="ECO:0008006" key="6">
    <source>
        <dbReference type="Google" id="ProtNLM"/>
    </source>
</evidence>
<name>A0AAD7V2A5_9FUNG</name>
<dbReference type="SUPFAM" id="SSF56300">
    <property type="entry name" value="Metallo-dependent phosphatases"/>
    <property type="match status" value="1"/>
</dbReference>
<dbReference type="GO" id="GO:0016020">
    <property type="term" value="C:membrane"/>
    <property type="evidence" value="ECO:0007669"/>
    <property type="project" value="GOC"/>
</dbReference>
<keyword evidence="3" id="KW-0812">Transmembrane</keyword>
<dbReference type="InterPro" id="IPR029052">
    <property type="entry name" value="Metallo-depent_PP-like"/>
</dbReference>
<keyword evidence="5" id="KW-1185">Reference proteome</keyword>
<dbReference type="GeneID" id="83215355"/>
<gene>
    <name evidence="4" type="ORF">O0I10_007948</name>
</gene>
<protein>
    <recommendedName>
        <fullName evidence="6">Calcineurin-like phosphoesterase domain-containing protein</fullName>
    </recommendedName>
</protein>
<dbReference type="RefSeq" id="XP_058341294.1">
    <property type="nucleotide sequence ID" value="XM_058487956.1"/>
</dbReference>
<evidence type="ECO:0000256" key="1">
    <source>
        <dbReference type="ARBA" id="ARBA00023136"/>
    </source>
</evidence>
<keyword evidence="1 3" id="KW-0472">Membrane</keyword>
<comment type="caution">
    <text evidence="4">The sequence shown here is derived from an EMBL/GenBank/DDBJ whole genome shotgun (WGS) entry which is preliminary data.</text>
</comment>
<evidence type="ECO:0000256" key="2">
    <source>
        <dbReference type="SAM" id="MobiDB-lite"/>
    </source>
</evidence>
<feature type="transmembrane region" description="Helical" evidence="3">
    <location>
        <begin position="20"/>
        <end position="38"/>
    </location>
</feature>
<keyword evidence="3" id="KW-1133">Transmembrane helix</keyword>
<accession>A0AAD7V2A5</accession>
<reference evidence="4 5" key="1">
    <citation type="submission" date="2023-03" db="EMBL/GenBank/DDBJ databases">
        <title>Genome sequence of Lichtheimia ornata CBS 291.66.</title>
        <authorList>
            <person name="Mohabir J.T."/>
            <person name="Shea T.P."/>
            <person name="Kurbessoian T."/>
            <person name="Berby B."/>
            <person name="Fontaine J."/>
            <person name="Livny J."/>
            <person name="Gnirke A."/>
            <person name="Stajich J.E."/>
            <person name="Cuomo C.A."/>
        </authorList>
    </citation>
    <scope>NUCLEOTIDE SEQUENCE [LARGE SCALE GENOMIC DNA]</scope>
    <source>
        <strain evidence="4">CBS 291.66</strain>
    </source>
</reference>
<evidence type="ECO:0000313" key="4">
    <source>
        <dbReference type="EMBL" id="KAJ8656381.1"/>
    </source>
</evidence>
<dbReference type="Proteomes" id="UP001234581">
    <property type="component" value="Unassembled WGS sequence"/>
</dbReference>
<evidence type="ECO:0000256" key="3">
    <source>
        <dbReference type="SAM" id="Phobius"/>
    </source>
</evidence>